<evidence type="ECO:0000259" key="1">
    <source>
        <dbReference type="PROSITE" id="PS51737"/>
    </source>
</evidence>
<dbReference type="Proteomes" id="UP000015361">
    <property type="component" value="Unassembled WGS sequence"/>
</dbReference>
<reference evidence="2 3" key="1">
    <citation type="journal article" date="2013" name="Appl. Environ. Microbiol.">
        <title>The Carbohydrate Metabolism Signature of Lactococcus lactis Strain A12 Reveals Its Sourdough Ecosystem Origin.</title>
        <authorList>
            <person name="Passerini D."/>
            <person name="Coddeville M."/>
            <person name="Le Bourgeois P."/>
            <person name="Loubiere P."/>
            <person name="Ritzenthaler P."/>
            <person name="Fontagne-Faucher C."/>
            <person name="Daveran-Mingot M.L."/>
            <person name="Cocaign-Bousquet M."/>
        </authorList>
    </citation>
    <scope>NUCLEOTIDE SEQUENCE [LARGE SCALE GENOMIC DNA]</scope>
    <source>
        <strain evidence="2 3">A12</strain>
    </source>
</reference>
<dbReference type="PANTHER" id="PTHR30461:SF23">
    <property type="entry name" value="DNA RECOMBINASE-RELATED"/>
    <property type="match status" value="1"/>
</dbReference>
<evidence type="ECO:0000313" key="3">
    <source>
        <dbReference type="Proteomes" id="UP000015361"/>
    </source>
</evidence>
<dbReference type="GO" id="GO:0000150">
    <property type="term" value="F:DNA strand exchange activity"/>
    <property type="evidence" value="ECO:0007669"/>
    <property type="project" value="InterPro"/>
</dbReference>
<accession>S6FEJ3</accession>
<sequence>MTRSLTIEYTEMNEGMRDITVLYARLSKDDGRKTGDSDSIVNQKLLLENFAKSEGLGNCVFFPDDGISGTTFNRPAFQAAIQLVEAGRVKHFIVKDLSRFGRDYLKVGAFTEVVFPEKNVRFVAINDNVDSYREEDNSLAPFRNLFNEWYARDTSKKIKAVKHAKGNAGEPISGTLPYGYLKGENYKQTKIWLVDEEAAKIVQRIFHEYIEGKSLSMIAGGLERDKILIPARHKEAIGEHSAKVGKLPYRWSFDVIGSILKNQAYLGYVVNFKTYKKSYKSKKCLPNPREKWKIFPGHHEAIIDKETFDLVQKMRNSRRTRQTHNKRIGLFSGMTFCADCGHKHHYDNHENYKNYFCSGRASRLRYCESYHRIREEDLAKAVADDFAKIQAKVNEESGDFVAELHRKFASDDLKKVAEMERKFHENETRILELDSIISRLYEDNVSGKISDERFAKMSEDFEKEQRNLEIQNIAFREKITKIKADCQNVDNFVKLAKSTALLENLTPEKVRELLERIEISEKTLSEDGEKTQKVRFFYRFVGALE</sequence>
<dbReference type="Pfam" id="PF07508">
    <property type="entry name" value="Recombinase"/>
    <property type="match status" value="1"/>
</dbReference>
<name>S6FEJ3_LACLL</name>
<dbReference type="InterPro" id="IPR006119">
    <property type="entry name" value="Resolv_N"/>
</dbReference>
<dbReference type="InterPro" id="IPR011109">
    <property type="entry name" value="DNA_bind_recombinase_dom"/>
</dbReference>
<dbReference type="AlphaFoldDB" id="S6FEJ3"/>
<proteinExistence type="predicted"/>
<dbReference type="Pfam" id="PF13408">
    <property type="entry name" value="Zn_ribbon_recom"/>
    <property type="match status" value="1"/>
</dbReference>
<dbReference type="InterPro" id="IPR025378">
    <property type="entry name" value="DUF4368"/>
</dbReference>
<dbReference type="Gene3D" id="3.40.50.1390">
    <property type="entry name" value="Resolvase, N-terminal catalytic domain"/>
    <property type="match status" value="1"/>
</dbReference>
<dbReference type="RefSeq" id="WP_021721907.1">
    <property type="nucleotide sequence ID" value="NZ_CBLU010000005.1"/>
</dbReference>
<evidence type="ECO:0000313" key="2">
    <source>
        <dbReference type="EMBL" id="CDG03671.1"/>
    </source>
</evidence>
<dbReference type="InterPro" id="IPR036162">
    <property type="entry name" value="Resolvase-like_N_sf"/>
</dbReference>
<dbReference type="EMBL" id="CBLU010000005">
    <property type="protein sequence ID" value="CDG03671.1"/>
    <property type="molecule type" value="Genomic_DNA"/>
</dbReference>
<dbReference type="Pfam" id="PF00239">
    <property type="entry name" value="Resolvase"/>
    <property type="match status" value="1"/>
</dbReference>
<dbReference type="Pfam" id="PF14287">
    <property type="entry name" value="DUF4368"/>
    <property type="match status" value="1"/>
</dbReference>
<dbReference type="SUPFAM" id="SSF53041">
    <property type="entry name" value="Resolvase-like"/>
    <property type="match status" value="1"/>
</dbReference>
<organism evidence="2 3">
    <name type="scientific">Lactococcus lactis subsp. lactis A12</name>
    <dbReference type="NCBI Taxonomy" id="1137134"/>
    <lineage>
        <taxon>Bacteria</taxon>
        <taxon>Bacillati</taxon>
        <taxon>Bacillota</taxon>
        <taxon>Bacilli</taxon>
        <taxon>Lactobacillales</taxon>
        <taxon>Streptococcaceae</taxon>
        <taxon>Lactococcus</taxon>
    </lineage>
</organism>
<dbReference type="PANTHER" id="PTHR30461">
    <property type="entry name" value="DNA-INVERTASE FROM LAMBDOID PROPHAGE"/>
    <property type="match status" value="1"/>
</dbReference>
<protein>
    <submittedName>
        <fullName evidence="2">Site-specific recombinases, DNA invertase Pin homologs</fullName>
    </submittedName>
</protein>
<dbReference type="InterPro" id="IPR038109">
    <property type="entry name" value="DNA_bind_recomb_sf"/>
</dbReference>
<dbReference type="PROSITE" id="PS51737">
    <property type="entry name" value="RECOMBINASE_DNA_BIND"/>
    <property type="match status" value="1"/>
</dbReference>
<gene>
    <name evidence="2" type="primary">FAEPRAM212_01948</name>
    <name evidence="2" type="ORF">O9U_10985</name>
</gene>
<feature type="domain" description="Recombinase" evidence="1">
    <location>
        <begin position="177"/>
        <end position="321"/>
    </location>
</feature>
<dbReference type="InterPro" id="IPR050639">
    <property type="entry name" value="SSR_resolvase"/>
</dbReference>
<dbReference type="GO" id="GO:0003677">
    <property type="term" value="F:DNA binding"/>
    <property type="evidence" value="ECO:0007669"/>
    <property type="project" value="InterPro"/>
</dbReference>
<dbReference type="InterPro" id="IPR025827">
    <property type="entry name" value="Zn_ribbon_recom_dom"/>
</dbReference>
<dbReference type="SMART" id="SM00857">
    <property type="entry name" value="Resolvase"/>
    <property type="match status" value="1"/>
</dbReference>
<dbReference type="Gene3D" id="3.90.1750.20">
    <property type="entry name" value="Putative Large Serine Recombinase, Chain B, Domain 2"/>
    <property type="match status" value="1"/>
</dbReference>
<comment type="caution">
    <text evidence="2">The sequence shown here is derived from an EMBL/GenBank/DDBJ whole genome shotgun (WGS) entry which is preliminary data.</text>
</comment>